<evidence type="ECO:0000256" key="4">
    <source>
        <dbReference type="ARBA" id="ARBA00022723"/>
    </source>
</evidence>
<evidence type="ECO:0000313" key="13">
    <source>
        <dbReference type="EMBL" id="KAG7364907.1"/>
    </source>
</evidence>
<evidence type="ECO:0000259" key="11">
    <source>
        <dbReference type="PROSITE" id="PS50865"/>
    </source>
</evidence>
<protein>
    <submittedName>
        <fullName evidence="13">Ring-variant domain containing protein</fullName>
    </submittedName>
</protein>
<dbReference type="InterPro" id="IPR002893">
    <property type="entry name" value="Znf_MYND"/>
</dbReference>
<evidence type="ECO:0000313" key="14">
    <source>
        <dbReference type="Proteomes" id="UP000693970"/>
    </source>
</evidence>
<sequence>MPVYLCQPGVGATEPWRHGIQVYAAPFDLVDVVEDPSMNETTMKNDTSGGSHHNSTVTRNDVAANAGDTDNLIVQRRTEEYYRRAMIDTSGQGTVGSAAAAASGAATTAADSPSASQIINVTAAGGNVQLSRDAQSGIEIRRIRHAEVVLVDDVCVAHGRHWLRLRWPGHKGGFAGYIALGKVSEPLSKQIADALQENTFSDDEANRIVDSAPIMVETSAMTSGGQSLVLGSSEEELREGTDEGTGGDEPQDNASTLSSEPFESDSSLTCIRTGLVFPSSIAMKLLASYDDGLSPRVIAAPVPSEPVFCRICREGLHDDADDEQPSPTIENDADEGGTSSRGLSNSPTGSIDAGNETNDDPDDDLAEGREPMESEPTIVLTKGPIQPNPAYHPNTHASENPMLSPCECSGSMAFVHYMCVEQWRCRSRHPDACRGLNCETCGKPYALPPPSARPANDLRMDNDDWLDAMPPHVMNALRNPHIWWQIGAAIVRRRYLRPIAPVIMSPIVALYCRARRLLKKKGVARRRWACSLCRRRARWKCVRCLRSYYCSRQCQNVSWHIVHKHVCYKPSRYFWSVVVYFTGTTMLFPGMLRDPIFYDAGLGFVPISFYVMAILGGGIATLLKKSAGMDLRGRSFELLVVAGSLELVRVMWGLLGAMVGTPNSCLGVARGLNLEKSGAANKFILRQINRFILKPSMNWFRFWDRSASNTWPWFRRIVCMPDQNEGCFEYSYKADVDYLFADETDGRCASDMLVLFYVLFFTIAVTVGNTMWKRRDRQRRGPRRMRLHQD</sequence>
<dbReference type="Proteomes" id="UP000693970">
    <property type="component" value="Unassembled WGS sequence"/>
</dbReference>
<feature type="transmembrane region" description="Helical" evidence="10">
    <location>
        <begin position="604"/>
        <end position="623"/>
    </location>
</feature>
<dbReference type="GO" id="GO:0005765">
    <property type="term" value="C:lysosomal membrane"/>
    <property type="evidence" value="ECO:0007669"/>
    <property type="project" value="UniProtKB-SubCell"/>
</dbReference>
<keyword evidence="10" id="KW-0812">Transmembrane</keyword>
<dbReference type="GO" id="GO:0008270">
    <property type="term" value="F:zinc ion binding"/>
    <property type="evidence" value="ECO:0007669"/>
    <property type="project" value="UniProtKB-KW"/>
</dbReference>
<reference evidence="13" key="1">
    <citation type="journal article" date="2021" name="Sci. Rep.">
        <title>Diploid genomic architecture of Nitzschia inconspicua, an elite biomass production diatom.</title>
        <authorList>
            <person name="Oliver A."/>
            <person name="Podell S."/>
            <person name="Pinowska A."/>
            <person name="Traller J.C."/>
            <person name="Smith S.R."/>
            <person name="McClure R."/>
            <person name="Beliaev A."/>
            <person name="Bohutskyi P."/>
            <person name="Hill E.A."/>
            <person name="Rabines A."/>
            <person name="Zheng H."/>
            <person name="Allen L.Z."/>
            <person name="Kuo A."/>
            <person name="Grigoriev I.V."/>
            <person name="Allen A.E."/>
            <person name="Hazlebeck D."/>
            <person name="Allen E.E."/>
        </authorList>
    </citation>
    <scope>NUCLEOTIDE SEQUENCE</scope>
    <source>
        <strain evidence="13">Hildebrandi</strain>
    </source>
</reference>
<comment type="subcellular location">
    <subcellularLocation>
        <location evidence="1">Endomembrane system</location>
        <topology evidence="1">Multi-pass membrane protein</topology>
    </subcellularLocation>
    <subcellularLocation>
        <location evidence="2">Endosome</location>
    </subcellularLocation>
    <subcellularLocation>
        <location evidence="3">Lysosome membrane</location>
    </subcellularLocation>
</comment>
<dbReference type="Pfam" id="PF12906">
    <property type="entry name" value="RINGv"/>
    <property type="match status" value="1"/>
</dbReference>
<feature type="domain" description="RING-CH-type" evidence="12">
    <location>
        <begin position="398"/>
        <end position="448"/>
    </location>
</feature>
<reference evidence="13" key="2">
    <citation type="submission" date="2021-04" db="EMBL/GenBank/DDBJ databases">
        <authorList>
            <person name="Podell S."/>
        </authorList>
    </citation>
    <scope>NUCLEOTIDE SEQUENCE</scope>
    <source>
        <strain evidence="13">Hildebrandi</strain>
    </source>
</reference>
<feature type="transmembrane region" description="Helical" evidence="10">
    <location>
        <begin position="752"/>
        <end position="772"/>
    </location>
</feature>
<evidence type="ECO:0000256" key="3">
    <source>
        <dbReference type="ARBA" id="ARBA00004656"/>
    </source>
</evidence>
<evidence type="ECO:0000256" key="2">
    <source>
        <dbReference type="ARBA" id="ARBA00004177"/>
    </source>
</evidence>
<evidence type="ECO:0000256" key="10">
    <source>
        <dbReference type="SAM" id="Phobius"/>
    </source>
</evidence>
<feature type="compositionally biased region" description="Polar residues" evidence="9">
    <location>
        <begin position="337"/>
        <end position="349"/>
    </location>
</feature>
<keyword evidence="6" id="KW-0862">Zinc</keyword>
<dbReference type="OrthoDB" id="273089at2759"/>
<evidence type="ECO:0000256" key="5">
    <source>
        <dbReference type="ARBA" id="ARBA00022771"/>
    </source>
</evidence>
<dbReference type="InterPro" id="IPR011016">
    <property type="entry name" value="Znf_RING-CH"/>
</dbReference>
<dbReference type="EMBL" id="JAGRRH010000009">
    <property type="protein sequence ID" value="KAG7364907.1"/>
    <property type="molecule type" value="Genomic_DNA"/>
</dbReference>
<dbReference type="PROSITE" id="PS50865">
    <property type="entry name" value="ZF_MYND_2"/>
    <property type="match status" value="1"/>
</dbReference>
<dbReference type="PANTHER" id="PTHR45981">
    <property type="entry name" value="LD02310P"/>
    <property type="match status" value="1"/>
</dbReference>
<feature type="region of interest" description="Disordered" evidence="9">
    <location>
        <begin position="39"/>
        <end position="62"/>
    </location>
</feature>
<evidence type="ECO:0000256" key="6">
    <source>
        <dbReference type="ARBA" id="ARBA00022833"/>
    </source>
</evidence>
<dbReference type="GO" id="GO:0005768">
    <property type="term" value="C:endosome"/>
    <property type="evidence" value="ECO:0007669"/>
    <property type="project" value="UniProtKB-SubCell"/>
</dbReference>
<feature type="transmembrane region" description="Helical" evidence="10">
    <location>
        <begin position="495"/>
        <end position="512"/>
    </location>
</feature>
<dbReference type="GO" id="GO:0002376">
    <property type="term" value="P:immune system process"/>
    <property type="evidence" value="ECO:0007669"/>
    <property type="project" value="UniProtKB-KW"/>
</dbReference>
<proteinExistence type="predicted"/>
<keyword evidence="10" id="KW-0472">Membrane</keyword>
<feature type="compositionally biased region" description="Polar residues" evidence="9">
    <location>
        <begin position="39"/>
        <end position="59"/>
    </location>
</feature>
<accession>A0A9K3LMU3</accession>
<gene>
    <name evidence="13" type="ORF">IV203_038110</name>
</gene>
<keyword evidence="14" id="KW-1185">Reference proteome</keyword>
<keyword evidence="7" id="KW-0391">Immunity</keyword>
<dbReference type="PROSITE" id="PS51292">
    <property type="entry name" value="ZF_RING_CH"/>
    <property type="match status" value="1"/>
</dbReference>
<keyword evidence="4" id="KW-0479">Metal-binding</keyword>
<feature type="region of interest" description="Disordered" evidence="9">
    <location>
        <begin position="225"/>
        <end position="265"/>
    </location>
</feature>
<feature type="region of interest" description="Disordered" evidence="9">
    <location>
        <begin position="317"/>
        <end position="396"/>
    </location>
</feature>
<keyword evidence="5 8" id="KW-0863">Zinc-finger</keyword>
<dbReference type="Pfam" id="PF01753">
    <property type="entry name" value="zf-MYND"/>
    <property type="match status" value="1"/>
</dbReference>
<comment type="caution">
    <text evidence="13">The sequence shown here is derived from an EMBL/GenBank/DDBJ whole genome shotgun (WGS) entry which is preliminary data.</text>
</comment>
<dbReference type="AlphaFoldDB" id="A0A9K3LMU3"/>
<evidence type="ECO:0000259" key="12">
    <source>
        <dbReference type="PROSITE" id="PS51292"/>
    </source>
</evidence>
<evidence type="ECO:0000256" key="9">
    <source>
        <dbReference type="SAM" id="MobiDB-lite"/>
    </source>
</evidence>
<keyword evidence="10" id="KW-1133">Transmembrane helix</keyword>
<organism evidence="13 14">
    <name type="scientific">Nitzschia inconspicua</name>
    <dbReference type="NCBI Taxonomy" id="303405"/>
    <lineage>
        <taxon>Eukaryota</taxon>
        <taxon>Sar</taxon>
        <taxon>Stramenopiles</taxon>
        <taxon>Ochrophyta</taxon>
        <taxon>Bacillariophyta</taxon>
        <taxon>Bacillariophyceae</taxon>
        <taxon>Bacillariophycidae</taxon>
        <taxon>Bacillariales</taxon>
        <taxon>Bacillariaceae</taxon>
        <taxon>Nitzschia</taxon>
    </lineage>
</organism>
<name>A0A9K3LMU3_9STRA</name>
<feature type="transmembrane region" description="Helical" evidence="10">
    <location>
        <begin position="635"/>
        <end position="655"/>
    </location>
</feature>
<feature type="compositionally biased region" description="Polar residues" evidence="9">
    <location>
        <begin position="252"/>
        <end position="265"/>
    </location>
</feature>
<feature type="domain" description="MYND-type" evidence="11">
    <location>
        <begin position="530"/>
        <end position="567"/>
    </location>
</feature>
<evidence type="ECO:0000256" key="8">
    <source>
        <dbReference type="PROSITE-ProRule" id="PRU00134"/>
    </source>
</evidence>
<feature type="transmembrane region" description="Helical" evidence="10">
    <location>
        <begin position="573"/>
        <end position="592"/>
    </location>
</feature>
<dbReference type="SMART" id="SM00744">
    <property type="entry name" value="RINGv"/>
    <property type="match status" value="1"/>
</dbReference>
<evidence type="ECO:0000256" key="7">
    <source>
        <dbReference type="ARBA" id="ARBA00022859"/>
    </source>
</evidence>
<dbReference type="PROSITE" id="PS01360">
    <property type="entry name" value="ZF_MYND_1"/>
    <property type="match status" value="1"/>
</dbReference>
<evidence type="ECO:0000256" key="1">
    <source>
        <dbReference type="ARBA" id="ARBA00004127"/>
    </source>
</evidence>